<evidence type="ECO:0000313" key="3">
    <source>
        <dbReference type="Proteomes" id="UP001221686"/>
    </source>
</evidence>
<dbReference type="Pfam" id="PF13672">
    <property type="entry name" value="PP2C_2"/>
    <property type="match status" value="1"/>
</dbReference>
<keyword evidence="3" id="KW-1185">Reference proteome</keyword>
<dbReference type="RefSeq" id="WP_272089493.1">
    <property type="nucleotide sequence ID" value="NZ_JAQNDL010000003.1"/>
</dbReference>
<feature type="domain" description="PPM-type phosphatase" evidence="1">
    <location>
        <begin position="4"/>
        <end position="251"/>
    </location>
</feature>
<dbReference type="CDD" id="cd00143">
    <property type="entry name" value="PP2Cc"/>
    <property type="match status" value="1"/>
</dbReference>
<dbReference type="SMART" id="SM00331">
    <property type="entry name" value="PP2C_SIG"/>
    <property type="match status" value="1"/>
</dbReference>
<dbReference type="Proteomes" id="UP001221686">
    <property type="component" value="Unassembled WGS sequence"/>
</dbReference>
<organism evidence="2 3">
    <name type="scientific">Nannocystis bainbridge</name>
    <dbReference type="NCBI Taxonomy" id="2995303"/>
    <lineage>
        <taxon>Bacteria</taxon>
        <taxon>Pseudomonadati</taxon>
        <taxon>Myxococcota</taxon>
        <taxon>Polyangia</taxon>
        <taxon>Nannocystales</taxon>
        <taxon>Nannocystaceae</taxon>
        <taxon>Nannocystis</taxon>
    </lineage>
</organism>
<dbReference type="SUPFAM" id="SSF81606">
    <property type="entry name" value="PP2C-like"/>
    <property type="match status" value="1"/>
</dbReference>
<evidence type="ECO:0000259" key="1">
    <source>
        <dbReference type="PROSITE" id="PS51746"/>
    </source>
</evidence>
<dbReference type="InterPro" id="IPR036457">
    <property type="entry name" value="PPM-type-like_dom_sf"/>
</dbReference>
<evidence type="ECO:0000313" key="2">
    <source>
        <dbReference type="EMBL" id="MDC0720988.1"/>
    </source>
</evidence>
<dbReference type="InterPro" id="IPR001932">
    <property type="entry name" value="PPM-type_phosphatase-like_dom"/>
</dbReference>
<comment type="caution">
    <text evidence="2">The sequence shown here is derived from an EMBL/GenBank/DDBJ whole genome shotgun (WGS) entry which is preliminary data.</text>
</comment>
<dbReference type="SMART" id="SM00332">
    <property type="entry name" value="PP2Cc"/>
    <property type="match status" value="1"/>
</dbReference>
<reference evidence="2 3" key="1">
    <citation type="submission" date="2022-11" db="EMBL/GenBank/DDBJ databases">
        <title>Minimal conservation of predation-associated metabolite biosynthetic gene clusters underscores biosynthetic potential of Myxococcota including descriptions for ten novel species: Archangium lansinium sp. nov., Myxococcus landrumus sp. nov., Nannocystis bai.</title>
        <authorList>
            <person name="Ahearne A."/>
            <person name="Stevens C."/>
            <person name="Dowd S."/>
        </authorList>
    </citation>
    <scope>NUCLEOTIDE SEQUENCE [LARGE SCALE GENOMIC DNA]</scope>
    <source>
        <strain evidence="2 3">BB15-2</strain>
    </source>
</reference>
<gene>
    <name evidence="2" type="ORF">POL25_29045</name>
</gene>
<dbReference type="PROSITE" id="PS51746">
    <property type="entry name" value="PPM_2"/>
    <property type="match status" value="1"/>
</dbReference>
<proteinExistence type="predicted"/>
<dbReference type="Gene3D" id="3.60.40.10">
    <property type="entry name" value="PPM-type phosphatase domain"/>
    <property type="match status" value="1"/>
</dbReference>
<dbReference type="InterPro" id="IPR015655">
    <property type="entry name" value="PP2C"/>
</dbReference>
<name>A0ABT5E6C2_9BACT</name>
<accession>A0ABT5E6C2</accession>
<dbReference type="PANTHER" id="PTHR47992">
    <property type="entry name" value="PROTEIN PHOSPHATASE"/>
    <property type="match status" value="1"/>
</dbReference>
<protein>
    <submittedName>
        <fullName evidence="2">Protein phosphatase 2C domain-containing protein</fullName>
    </submittedName>
</protein>
<dbReference type="EMBL" id="JAQNDL010000003">
    <property type="protein sequence ID" value="MDC0720988.1"/>
    <property type="molecule type" value="Genomic_DNA"/>
</dbReference>
<sequence>MHAFVASAHTFVGRRHHNEDAYLLAPVEGVFAVADGMGGYAGGEVASRLAVESLAEFFQHVTTDAEATWPYGLDPSLTMAENRVDAAIRLANRRICGSRQGSLRDMGSTIALVSLLGSSAIVAHLGDSRVYRLREETGGPSLVQLTRDHSLYEQLRDGGVAVGPLAEFGYANVITRALGPHEEERPELHRVELRAGDRLLLCTDGLTGPLSEETIAALLAAGPVEEVCERLVHEAFLAGSRDNITAIVVAVTARA</sequence>